<dbReference type="AlphaFoldDB" id="A0AAD2D1A5"/>
<reference evidence="4" key="1">
    <citation type="submission" date="2023-08" db="EMBL/GenBank/DDBJ databases">
        <authorList>
            <person name="Audoor S."/>
            <person name="Bilcke G."/>
        </authorList>
    </citation>
    <scope>NUCLEOTIDE SEQUENCE</scope>
</reference>
<evidence type="ECO:0000259" key="3">
    <source>
        <dbReference type="PROSITE" id="PS50280"/>
    </source>
</evidence>
<dbReference type="SUPFAM" id="SSF82199">
    <property type="entry name" value="SET domain"/>
    <property type="match status" value="1"/>
</dbReference>
<gene>
    <name evidence="4" type="ORF">CYCCA115_LOCUS10432</name>
</gene>
<sequence length="432" mass="47247">MTGQKVLSLILVTTVLSVHSVLEASAFLPQQYRTIYTSDDVTSSALFMAKAAKKKKKKPSGGGGLKGFGSPVSKDSSGAMSNIELDRSVDALAFYDFLESNDAGDNLKRCGLGFFPLENGMKLRGVVALKTIKKGDVIIRIPYELAANLGQEGADPTIPAQAFLKDYCDVLGDSPGEGDMARKSYYKMLPPYRGDDCLGSTDFFSDETLEALQSPTIVEETLKRRDLTKLRFERDIESEDSPDFPTWIDGTPVTVDHLQWAVWLITSRVLTVQGAESDNKSYRLLIPFLDMCNHDRSSPHILTGRAAPGRELKVVAGATVKEGEQINICYGGGQAGNDRFLQDYGFLDTGVDGKAYTMVAQQLLGKRRMVEGVSAGKLLSKADQDRTLDSLRSTAIEADKKLLEDTDDPALKTSINYRLGVKQALSKFIVLQ</sequence>
<evidence type="ECO:0000313" key="5">
    <source>
        <dbReference type="Proteomes" id="UP001295423"/>
    </source>
</evidence>
<dbReference type="PROSITE" id="PS50280">
    <property type="entry name" value="SET"/>
    <property type="match status" value="1"/>
</dbReference>
<evidence type="ECO:0000256" key="2">
    <source>
        <dbReference type="SAM" id="SignalP"/>
    </source>
</evidence>
<dbReference type="Proteomes" id="UP001295423">
    <property type="component" value="Unassembled WGS sequence"/>
</dbReference>
<feature type="region of interest" description="Disordered" evidence="1">
    <location>
        <begin position="56"/>
        <end position="76"/>
    </location>
</feature>
<accession>A0AAD2D1A5</accession>
<dbReference type="PANTHER" id="PTHR13271:SF151">
    <property type="entry name" value="SET DOMAIN-CONTAINING PROTEIN 4"/>
    <property type="match status" value="1"/>
</dbReference>
<dbReference type="Pfam" id="PF00856">
    <property type="entry name" value="SET"/>
    <property type="match status" value="1"/>
</dbReference>
<keyword evidence="5" id="KW-1185">Reference proteome</keyword>
<dbReference type="GO" id="GO:0016279">
    <property type="term" value="F:protein-lysine N-methyltransferase activity"/>
    <property type="evidence" value="ECO:0007669"/>
    <property type="project" value="TreeGrafter"/>
</dbReference>
<feature type="signal peptide" evidence="2">
    <location>
        <begin position="1"/>
        <end position="17"/>
    </location>
</feature>
<keyword evidence="2" id="KW-0732">Signal</keyword>
<evidence type="ECO:0000256" key="1">
    <source>
        <dbReference type="SAM" id="MobiDB-lite"/>
    </source>
</evidence>
<dbReference type="InterPro" id="IPR001214">
    <property type="entry name" value="SET_dom"/>
</dbReference>
<dbReference type="InterPro" id="IPR046341">
    <property type="entry name" value="SET_dom_sf"/>
</dbReference>
<comment type="caution">
    <text evidence="4">The sequence shown here is derived from an EMBL/GenBank/DDBJ whole genome shotgun (WGS) entry which is preliminary data.</text>
</comment>
<feature type="domain" description="SET" evidence="3">
    <location>
        <begin position="108"/>
        <end position="331"/>
    </location>
</feature>
<name>A0AAD2D1A5_9STRA</name>
<proteinExistence type="predicted"/>
<evidence type="ECO:0000313" key="4">
    <source>
        <dbReference type="EMBL" id="CAJ1946291.1"/>
    </source>
</evidence>
<dbReference type="CDD" id="cd10527">
    <property type="entry name" value="SET_LSMT"/>
    <property type="match status" value="1"/>
</dbReference>
<dbReference type="PANTHER" id="PTHR13271">
    <property type="entry name" value="UNCHARACTERIZED PUTATIVE METHYLTRANSFERASE"/>
    <property type="match status" value="1"/>
</dbReference>
<protein>
    <recommendedName>
        <fullName evidence="3">SET domain-containing protein</fullName>
    </recommendedName>
</protein>
<organism evidence="4 5">
    <name type="scientific">Cylindrotheca closterium</name>
    <dbReference type="NCBI Taxonomy" id="2856"/>
    <lineage>
        <taxon>Eukaryota</taxon>
        <taxon>Sar</taxon>
        <taxon>Stramenopiles</taxon>
        <taxon>Ochrophyta</taxon>
        <taxon>Bacillariophyta</taxon>
        <taxon>Bacillariophyceae</taxon>
        <taxon>Bacillariophycidae</taxon>
        <taxon>Bacillariales</taxon>
        <taxon>Bacillariaceae</taxon>
        <taxon>Cylindrotheca</taxon>
    </lineage>
</organism>
<dbReference type="EMBL" id="CAKOGP040001668">
    <property type="protein sequence ID" value="CAJ1946291.1"/>
    <property type="molecule type" value="Genomic_DNA"/>
</dbReference>
<dbReference type="Gene3D" id="3.90.1410.10">
    <property type="entry name" value="set domain protein methyltransferase, domain 1"/>
    <property type="match status" value="1"/>
</dbReference>
<feature type="chain" id="PRO_5041984363" description="SET domain-containing protein" evidence="2">
    <location>
        <begin position="18"/>
        <end position="432"/>
    </location>
</feature>
<dbReference type="InterPro" id="IPR050600">
    <property type="entry name" value="SETD3_SETD6_MTase"/>
</dbReference>